<evidence type="ECO:0000313" key="3">
    <source>
        <dbReference type="EMBL" id="MCH6265426.1"/>
    </source>
</evidence>
<feature type="signal peptide" evidence="1">
    <location>
        <begin position="1"/>
        <end position="23"/>
    </location>
</feature>
<sequence length="77" mass="8523">MKKIATSALTIILLLGLGTGVLAASDQIACKVGDFKEMLPMMQEKHPQLSEKQLKEMHKDCVTQMKKESSTNCMINN</sequence>
<dbReference type="Proteomes" id="UP000677265">
    <property type="component" value="Unassembled WGS sequence"/>
</dbReference>
<organism evidence="2">
    <name type="scientific">Neobacillus citreus</name>
    <dbReference type="NCBI Taxonomy" id="2833578"/>
    <lineage>
        <taxon>Bacteria</taxon>
        <taxon>Bacillati</taxon>
        <taxon>Bacillota</taxon>
        <taxon>Bacilli</taxon>
        <taxon>Bacillales</taxon>
        <taxon>Bacillaceae</taxon>
        <taxon>Neobacillus</taxon>
    </lineage>
</organism>
<proteinExistence type="predicted"/>
<name>A0A942Y775_9BACI</name>
<keyword evidence="4" id="KW-1185">Reference proteome</keyword>
<keyword evidence="1" id="KW-0732">Signal</keyword>
<reference evidence="2" key="1">
    <citation type="submission" date="2021-05" db="EMBL/GenBank/DDBJ databases">
        <title>Novel Bacillus species.</title>
        <authorList>
            <person name="Liu G."/>
        </authorList>
    </citation>
    <scope>NUCLEOTIDE SEQUENCE</scope>
    <source>
        <strain evidence="2 4">FJAT-50051</strain>
    </source>
</reference>
<dbReference type="EMBL" id="JAGYPE010000001">
    <property type="protein sequence ID" value="MBS4180039.1"/>
    <property type="molecule type" value="Genomic_DNA"/>
</dbReference>
<dbReference type="EMBL" id="JAGYPE020000010">
    <property type="protein sequence ID" value="MCH6265426.1"/>
    <property type="molecule type" value="Genomic_DNA"/>
</dbReference>
<evidence type="ECO:0000313" key="4">
    <source>
        <dbReference type="Proteomes" id="UP000677265"/>
    </source>
</evidence>
<accession>A0A942Y775</accession>
<evidence type="ECO:0000313" key="2">
    <source>
        <dbReference type="EMBL" id="MBS4180039.1"/>
    </source>
</evidence>
<feature type="chain" id="PRO_5044697341" description="Secreted protein" evidence="1">
    <location>
        <begin position="24"/>
        <end position="77"/>
    </location>
</feature>
<evidence type="ECO:0008006" key="5">
    <source>
        <dbReference type="Google" id="ProtNLM"/>
    </source>
</evidence>
<evidence type="ECO:0000256" key="1">
    <source>
        <dbReference type="SAM" id="SignalP"/>
    </source>
</evidence>
<dbReference type="RefSeq" id="WP_213140067.1">
    <property type="nucleotide sequence ID" value="NZ_JAGYPE020000010.1"/>
</dbReference>
<gene>
    <name evidence="3" type="ORF">KHB02_007770</name>
    <name evidence="2" type="ORF">KHB02_01420</name>
</gene>
<comment type="caution">
    <text evidence="2">The sequence shown here is derived from an EMBL/GenBank/DDBJ whole genome shotgun (WGS) entry which is preliminary data.</text>
</comment>
<dbReference type="AlphaFoldDB" id="A0A942Y775"/>
<protein>
    <recommendedName>
        <fullName evidence="5">Secreted protein</fullName>
    </recommendedName>
</protein>